<feature type="coiled-coil region" evidence="2">
    <location>
        <begin position="680"/>
        <end position="707"/>
    </location>
</feature>
<protein>
    <recommendedName>
        <fullName evidence="5">C2H2-type domain-containing protein</fullName>
    </recommendedName>
</protein>
<keyword evidence="4" id="KW-0472">Membrane</keyword>
<feature type="compositionally biased region" description="Polar residues" evidence="3">
    <location>
        <begin position="38"/>
        <end position="48"/>
    </location>
</feature>
<dbReference type="PROSITE" id="PS00028">
    <property type="entry name" value="ZINC_FINGER_C2H2_1"/>
    <property type="match status" value="1"/>
</dbReference>
<keyword evidence="1" id="KW-0862">Zinc</keyword>
<evidence type="ECO:0000256" key="2">
    <source>
        <dbReference type="SAM" id="Coils"/>
    </source>
</evidence>
<reference evidence="6" key="2">
    <citation type="submission" date="2023-05" db="EMBL/GenBank/DDBJ databases">
        <authorList>
            <consortium name="Lawrence Berkeley National Laboratory"/>
            <person name="Steindorff A."/>
            <person name="Hensen N."/>
            <person name="Bonometti L."/>
            <person name="Westerberg I."/>
            <person name="Brannstrom I.O."/>
            <person name="Guillou S."/>
            <person name="Cros-Aarteil S."/>
            <person name="Calhoun S."/>
            <person name="Haridas S."/>
            <person name="Kuo A."/>
            <person name="Mondo S."/>
            <person name="Pangilinan J."/>
            <person name="Riley R."/>
            <person name="Labutti K."/>
            <person name="Andreopoulos B."/>
            <person name="Lipzen A."/>
            <person name="Chen C."/>
            <person name="Yanf M."/>
            <person name="Daum C."/>
            <person name="Ng V."/>
            <person name="Clum A."/>
            <person name="Ohm R."/>
            <person name="Martin F."/>
            <person name="Silar P."/>
            <person name="Natvig D."/>
            <person name="Lalanne C."/>
            <person name="Gautier V."/>
            <person name="Ament-Velasquez S.L."/>
            <person name="Kruys A."/>
            <person name="Hutchinson M.I."/>
            <person name="Powell A.J."/>
            <person name="Barry K."/>
            <person name="Miller A.N."/>
            <person name="Grigoriev I.V."/>
            <person name="Debuchy R."/>
            <person name="Gladieux P."/>
            <person name="Thoren M.H."/>
            <person name="Johannesson H."/>
        </authorList>
    </citation>
    <scope>NUCLEOTIDE SEQUENCE</scope>
    <source>
        <strain evidence="6">PSN243</strain>
    </source>
</reference>
<dbReference type="EMBL" id="MU865940">
    <property type="protein sequence ID" value="KAK4449009.1"/>
    <property type="molecule type" value="Genomic_DNA"/>
</dbReference>
<evidence type="ECO:0000256" key="3">
    <source>
        <dbReference type="SAM" id="MobiDB-lite"/>
    </source>
</evidence>
<dbReference type="Gene3D" id="3.30.160.60">
    <property type="entry name" value="Classic Zinc Finger"/>
    <property type="match status" value="1"/>
</dbReference>
<feature type="region of interest" description="Disordered" evidence="3">
    <location>
        <begin position="594"/>
        <end position="626"/>
    </location>
</feature>
<sequence length="723" mass="79273">MMGGSRNVDKIQNPVPRQHSHRPNAATTQMQLPPPWHSGTTRDSGSQPRFSRAGIHLARLKHGSSLCSYSWPPSIPIRFTSHPLCGPRQPPHRTKSATFLYCAFFPAPIRRRVSCPVSIHAQHSGIGIGTSTSMTTHCSLADTMDLLFNKDTWQAMMLSDLLSSRVWLFEFTGIGSRIQAHGAGGAPWTPGQHGSRQTATLDLRRLHRVDCTGIVAGCESFIDIYRNVQSLIYGLYVERKHARFKPETMTPDALDYWIGIKEIANELLQYWDDLVEMDIVYSFVPWAQLLLHLVLLAGLLSPLSSGMRRLKLCLSMPWAMSPALAVLWGVCWMFYSGDEVWEPDVMNALDAPDVLDLLDIFPGGTQDNDDGQAKDHSVSWTFETFTDEYGNNVGWLNDLPFEYSASAVPEESHHAPPGIPGSLPSLMPDAHNTTLSYAAVLDQRFPMVPSPLMPAATAEFGLVPAPLAADTSKRISPLRSRQRQAGMSSSLAPGTTAARAMKPRVATAVTSTRSSTCPGCGKGFSRQDALRRHMAEQKHGQGLQAFESTYAKEYLCSIIGCRRSVSGSGFKRPSHMRDHLKTCGRAIGLVIPPPEAPLPAPSSAPLLPERARGQDSTSPPPRCAEASVIPEAPANGLNQGFNAGHDREGDIPTGDVPSGEAIAGNPAQRGDGGLSQEDRVSALERCYRAEEEELLALEQECQRRRERLEHLRGVIDLFREGRD</sequence>
<dbReference type="GO" id="GO:0008270">
    <property type="term" value="F:zinc ion binding"/>
    <property type="evidence" value="ECO:0007669"/>
    <property type="project" value="UniProtKB-KW"/>
</dbReference>
<gene>
    <name evidence="6" type="ORF">QBC34DRAFT_101710</name>
</gene>
<evidence type="ECO:0000256" key="1">
    <source>
        <dbReference type="PROSITE-ProRule" id="PRU00042"/>
    </source>
</evidence>
<feature type="transmembrane region" description="Helical" evidence="4">
    <location>
        <begin position="279"/>
        <end position="300"/>
    </location>
</feature>
<evidence type="ECO:0000256" key="4">
    <source>
        <dbReference type="SAM" id="Phobius"/>
    </source>
</evidence>
<name>A0AAV9GLA9_9PEZI</name>
<feature type="compositionally biased region" description="Polar residues" evidence="3">
    <location>
        <begin position="483"/>
        <end position="493"/>
    </location>
</feature>
<keyword evidence="4" id="KW-0812">Transmembrane</keyword>
<comment type="caution">
    <text evidence="6">The sequence shown here is derived from an EMBL/GenBank/DDBJ whole genome shotgun (WGS) entry which is preliminary data.</text>
</comment>
<evidence type="ECO:0000313" key="7">
    <source>
        <dbReference type="Proteomes" id="UP001321760"/>
    </source>
</evidence>
<keyword evidence="7" id="KW-1185">Reference proteome</keyword>
<feature type="region of interest" description="Disordered" evidence="3">
    <location>
        <begin position="1"/>
        <end position="48"/>
    </location>
</feature>
<keyword evidence="4" id="KW-1133">Transmembrane helix</keyword>
<evidence type="ECO:0000259" key="5">
    <source>
        <dbReference type="PROSITE" id="PS50157"/>
    </source>
</evidence>
<dbReference type="InterPro" id="IPR013087">
    <property type="entry name" value="Znf_C2H2_type"/>
</dbReference>
<reference evidence="6" key="1">
    <citation type="journal article" date="2023" name="Mol. Phylogenet. Evol.">
        <title>Genome-scale phylogeny and comparative genomics of the fungal order Sordariales.</title>
        <authorList>
            <person name="Hensen N."/>
            <person name="Bonometti L."/>
            <person name="Westerberg I."/>
            <person name="Brannstrom I.O."/>
            <person name="Guillou S."/>
            <person name="Cros-Aarteil S."/>
            <person name="Calhoun S."/>
            <person name="Haridas S."/>
            <person name="Kuo A."/>
            <person name="Mondo S."/>
            <person name="Pangilinan J."/>
            <person name="Riley R."/>
            <person name="LaButti K."/>
            <person name="Andreopoulos B."/>
            <person name="Lipzen A."/>
            <person name="Chen C."/>
            <person name="Yan M."/>
            <person name="Daum C."/>
            <person name="Ng V."/>
            <person name="Clum A."/>
            <person name="Steindorff A."/>
            <person name="Ohm R.A."/>
            <person name="Martin F."/>
            <person name="Silar P."/>
            <person name="Natvig D.O."/>
            <person name="Lalanne C."/>
            <person name="Gautier V."/>
            <person name="Ament-Velasquez S.L."/>
            <person name="Kruys A."/>
            <person name="Hutchinson M.I."/>
            <person name="Powell A.J."/>
            <person name="Barry K."/>
            <person name="Miller A.N."/>
            <person name="Grigoriev I.V."/>
            <person name="Debuchy R."/>
            <person name="Gladieux P."/>
            <person name="Hiltunen Thoren M."/>
            <person name="Johannesson H."/>
        </authorList>
    </citation>
    <scope>NUCLEOTIDE SEQUENCE</scope>
    <source>
        <strain evidence="6">PSN243</strain>
    </source>
</reference>
<dbReference type="AlphaFoldDB" id="A0AAV9GLA9"/>
<keyword evidence="1" id="KW-0863">Zinc-finger</keyword>
<proteinExistence type="predicted"/>
<keyword evidence="2" id="KW-0175">Coiled coil</keyword>
<dbReference type="Proteomes" id="UP001321760">
    <property type="component" value="Unassembled WGS sequence"/>
</dbReference>
<feature type="transmembrane region" description="Helical" evidence="4">
    <location>
        <begin position="312"/>
        <end position="335"/>
    </location>
</feature>
<feature type="domain" description="C2H2-type" evidence="5">
    <location>
        <begin position="515"/>
        <end position="539"/>
    </location>
</feature>
<keyword evidence="1" id="KW-0479">Metal-binding</keyword>
<evidence type="ECO:0000313" key="6">
    <source>
        <dbReference type="EMBL" id="KAK4449009.1"/>
    </source>
</evidence>
<accession>A0AAV9GLA9</accession>
<feature type="region of interest" description="Disordered" evidence="3">
    <location>
        <begin position="477"/>
        <end position="501"/>
    </location>
</feature>
<dbReference type="PROSITE" id="PS50157">
    <property type="entry name" value="ZINC_FINGER_C2H2_2"/>
    <property type="match status" value="1"/>
</dbReference>
<organism evidence="6 7">
    <name type="scientific">Podospora aff. communis PSN243</name>
    <dbReference type="NCBI Taxonomy" id="3040156"/>
    <lineage>
        <taxon>Eukaryota</taxon>
        <taxon>Fungi</taxon>
        <taxon>Dikarya</taxon>
        <taxon>Ascomycota</taxon>
        <taxon>Pezizomycotina</taxon>
        <taxon>Sordariomycetes</taxon>
        <taxon>Sordariomycetidae</taxon>
        <taxon>Sordariales</taxon>
        <taxon>Podosporaceae</taxon>
        <taxon>Podospora</taxon>
    </lineage>
</organism>
<dbReference type="Pfam" id="PF00096">
    <property type="entry name" value="zf-C2H2"/>
    <property type="match status" value="1"/>
</dbReference>
<dbReference type="SMART" id="SM00355">
    <property type="entry name" value="ZnF_C2H2"/>
    <property type="match status" value="2"/>
</dbReference>